<dbReference type="SUPFAM" id="SSF57850">
    <property type="entry name" value="RING/U-box"/>
    <property type="match status" value="2"/>
</dbReference>
<evidence type="ECO:0000259" key="6">
    <source>
        <dbReference type="SMART" id="SM00647"/>
    </source>
</evidence>
<dbReference type="InterPro" id="IPR013083">
    <property type="entry name" value="Znf_RING/FYVE/PHD"/>
</dbReference>
<keyword evidence="4" id="KW-0862">Zinc</keyword>
<proteinExistence type="predicted"/>
<dbReference type="PANTHER" id="PTHR11685">
    <property type="entry name" value="RBR FAMILY RING FINGER AND IBR DOMAIN-CONTAINING"/>
    <property type="match status" value="1"/>
</dbReference>
<evidence type="ECO:0000256" key="3">
    <source>
        <dbReference type="ARBA" id="ARBA00022786"/>
    </source>
</evidence>
<dbReference type="CDD" id="cd20335">
    <property type="entry name" value="BRcat_RBR"/>
    <property type="match status" value="1"/>
</dbReference>
<feature type="domain" description="IBR" evidence="6">
    <location>
        <begin position="232"/>
        <end position="295"/>
    </location>
</feature>
<dbReference type="InterPro" id="IPR017907">
    <property type="entry name" value="Znf_RING_CS"/>
</dbReference>
<reference evidence="7 8" key="1">
    <citation type="submission" date="2015-06" db="EMBL/GenBank/DDBJ databases">
        <title>Survival trade-offs in plant roots during colonization by closely related pathogenic and mutualistic fungi.</title>
        <authorList>
            <person name="Hacquard S."/>
            <person name="Kracher B."/>
            <person name="Hiruma K."/>
            <person name="Weinman A."/>
            <person name="Muench P."/>
            <person name="Garrido Oter R."/>
            <person name="Ver Loren van Themaat E."/>
            <person name="Dallerey J.-F."/>
            <person name="Damm U."/>
            <person name="Henrissat B."/>
            <person name="Lespinet O."/>
            <person name="Thon M."/>
            <person name="Kemen E."/>
            <person name="McHardy A.C."/>
            <person name="Schulze-Lefert P."/>
            <person name="O'Connell R.J."/>
        </authorList>
    </citation>
    <scope>NUCLEOTIDE SEQUENCE [LARGE SCALE GENOMIC DNA]</scope>
    <source>
        <strain evidence="7 8">0861</strain>
    </source>
</reference>
<evidence type="ECO:0000313" key="8">
    <source>
        <dbReference type="Proteomes" id="UP000076552"/>
    </source>
</evidence>
<dbReference type="GO" id="GO:0008270">
    <property type="term" value="F:zinc ion binding"/>
    <property type="evidence" value="ECO:0007669"/>
    <property type="project" value="UniProtKB-KW"/>
</dbReference>
<evidence type="ECO:0000256" key="2">
    <source>
        <dbReference type="ARBA" id="ARBA00022771"/>
    </source>
</evidence>
<dbReference type="InterPro" id="IPR031127">
    <property type="entry name" value="E3_UB_ligase_RBR"/>
</dbReference>
<dbReference type="EMBL" id="LFIV01000221">
    <property type="protein sequence ID" value="KZL65455.1"/>
    <property type="molecule type" value="Genomic_DNA"/>
</dbReference>
<dbReference type="GO" id="GO:0016567">
    <property type="term" value="P:protein ubiquitination"/>
    <property type="evidence" value="ECO:0007669"/>
    <property type="project" value="InterPro"/>
</dbReference>
<evidence type="ECO:0000256" key="5">
    <source>
        <dbReference type="SAM" id="MobiDB-lite"/>
    </source>
</evidence>
<dbReference type="Pfam" id="PF01485">
    <property type="entry name" value="IBR"/>
    <property type="match status" value="1"/>
</dbReference>
<keyword evidence="1" id="KW-0479">Metal-binding</keyword>
<evidence type="ECO:0000256" key="4">
    <source>
        <dbReference type="ARBA" id="ARBA00022833"/>
    </source>
</evidence>
<keyword evidence="3" id="KW-0833">Ubl conjugation pathway</keyword>
<dbReference type="Proteomes" id="UP000076552">
    <property type="component" value="Unassembled WGS sequence"/>
</dbReference>
<accession>A0A166N9R0</accession>
<keyword evidence="8" id="KW-1185">Reference proteome</keyword>
<feature type="region of interest" description="Disordered" evidence="5">
    <location>
        <begin position="333"/>
        <end position="358"/>
    </location>
</feature>
<sequence>MSLSFFSDMDTETRQLFLRLQQEDVREIHTDDTDRENTRTLSDSQLAFRLYESELDSFATYFSVHTATRRHGRRHSIEAASVASPADKKFTVTPRPNNKRKFREITDVRLSIEEPDTPSLQLRNEPNNVDNGETDNRVVIDLTTEVSPSPSDSPEPSLPLYFEELQDDEHACVACLVGLSEAETFHAPCGHHYCHGCLGELFEASLTSEYQFPPRCCGEPIPADLDHDVIPAELMEKVNDKVVELSTPNRIYCRRATCSIFIPNESIRDDVAICPSCQTTTCILCKGAGHADYACTEDAATQEVLKLAEKNSWKRCPTCRSLVERMEGCPHMKPNSAISAEARGQPPTSVPDAAHERD</sequence>
<organism evidence="7 8">
    <name type="scientific">Colletotrichum tofieldiae</name>
    <dbReference type="NCBI Taxonomy" id="708197"/>
    <lineage>
        <taxon>Eukaryota</taxon>
        <taxon>Fungi</taxon>
        <taxon>Dikarya</taxon>
        <taxon>Ascomycota</taxon>
        <taxon>Pezizomycotina</taxon>
        <taxon>Sordariomycetes</taxon>
        <taxon>Hypocreomycetidae</taxon>
        <taxon>Glomerellales</taxon>
        <taxon>Glomerellaceae</taxon>
        <taxon>Colletotrichum</taxon>
        <taxon>Colletotrichum spaethianum species complex</taxon>
    </lineage>
</organism>
<dbReference type="STRING" id="708197.A0A166N9R0"/>
<dbReference type="GO" id="GO:0004842">
    <property type="term" value="F:ubiquitin-protein transferase activity"/>
    <property type="evidence" value="ECO:0007669"/>
    <property type="project" value="InterPro"/>
</dbReference>
<dbReference type="InterPro" id="IPR002867">
    <property type="entry name" value="IBR_dom"/>
</dbReference>
<name>A0A166N9R0_9PEZI</name>
<comment type="caution">
    <text evidence="7">The sequence shown here is derived from an EMBL/GenBank/DDBJ whole genome shotgun (WGS) entry which is preliminary data.</text>
</comment>
<protein>
    <submittedName>
        <fullName evidence="7">IBR finger domain-containing protein</fullName>
    </submittedName>
</protein>
<evidence type="ECO:0000256" key="1">
    <source>
        <dbReference type="ARBA" id="ARBA00022723"/>
    </source>
</evidence>
<gene>
    <name evidence="7" type="ORF">CT0861_07468</name>
</gene>
<dbReference type="Gene3D" id="1.20.120.1750">
    <property type="match status" value="1"/>
</dbReference>
<keyword evidence="2" id="KW-0863">Zinc-finger</keyword>
<dbReference type="SMART" id="SM00647">
    <property type="entry name" value="IBR"/>
    <property type="match status" value="1"/>
</dbReference>
<dbReference type="AlphaFoldDB" id="A0A166N9R0"/>
<dbReference type="PROSITE" id="PS00518">
    <property type="entry name" value="ZF_RING_1"/>
    <property type="match status" value="1"/>
</dbReference>
<dbReference type="Gene3D" id="3.30.40.10">
    <property type="entry name" value="Zinc/RING finger domain, C3HC4 (zinc finger)"/>
    <property type="match status" value="1"/>
</dbReference>
<evidence type="ECO:0000313" key="7">
    <source>
        <dbReference type="EMBL" id="KZL65455.1"/>
    </source>
</evidence>